<dbReference type="InterPro" id="IPR002782">
    <property type="entry name" value="Mut7-C_RNAse_dom"/>
</dbReference>
<reference evidence="2" key="1">
    <citation type="journal article" date="2001" name="Int. J. Syst. Evol. Microbiol.">
        <title>Methanofollis aquaemaris sp. nov., a methanogen isolated from an aquaculture fish pond.</title>
        <authorList>
            <person name="Lai M.C."/>
            <person name="Chen S.C."/>
        </authorList>
    </citation>
    <scope>NUCLEOTIDE SEQUENCE</scope>
    <source>
        <strain evidence="2">N2F9704</strain>
    </source>
</reference>
<gene>
    <name evidence="2" type="ORF">RJ40_03755</name>
</gene>
<dbReference type="PANTHER" id="PTHR39081:SF1">
    <property type="entry name" value="MUT7-C RNASE DOMAIN-CONTAINING PROTEIN"/>
    <property type="match status" value="1"/>
</dbReference>
<evidence type="ECO:0000313" key="3">
    <source>
        <dbReference type="Proteomes" id="UP001042704"/>
    </source>
</evidence>
<proteinExistence type="predicted"/>
<organism evidence="2 3">
    <name type="scientific">Methanofollis aquaemaris</name>
    <dbReference type="NCBI Taxonomy" id="126734"/>
    <lineage>
        <taxon>Archaea</taxon>
        <taxon>Methanobacteriati</taxon>
        <taxon>Methanobacteriota</taxon>
        <taxon>Stenosarchaea group</taxon>
        <taxon>Methanomicrobia</taxon>
        <taxon>Methanomicrobiales</taxon>
        <taxon>Methanomicrobiaceae</taxon>
        <taxon>Methanofollis</taxon>
    </lineage>
</organism>
<dbReference type="Proteomes" id="UP001042704">
    <property type="component" value="Chromosome"/>
</dbReference>
<evidence type="ECO:0000313" key="2">
    <source>
        <dbReference type="EMBL" id="QSZ68365.1"/>
    </source>
</evidence>
<dbReference type="AlphaFoldDB" id="A0A8A3S8A9"/>
<sequence length="147" mass="16897">MLGTLTRRLRLMGYDTLSANTLFPGSRREDTVLLEIARTQERVLLTRDAELARRAGEQGVLVRSEQVDEQVAQLTALGLISPGLSFDRCSLCNTPLRPARRREIERAAYAPEDREGISFFWCPVCHRLYWMGSHTRRMREEMEKSKG</sequence>
<dbReference type="EMBL" id="CP036172">
    <property type="protein sequence ID" value="QSZ68365.1"/>
    <property type="molecule type" value="Genomic_DNA"/>
</dbReference>
<feature type="domain" description="Mut7-C RNAse" evidence="1">
    <location>
        <begin position="1"/>
        <end position="141"/>
    </location>
</feature>
<keyword evidence="3" id="KW-1185">Reference proteome</keyword>
<reference evidence="2" key="2">
    <citation type="submission" date="2019-02" db="EMBL/GenBank/DDBJ databases">
        <authorList>
            <person name="Chen S.-C."/>
            <person name="Chien H.-H."/>
            <person name="Lai M.-C."/>
        </authorList>
    </citation>
    <scope>NUCLEOTIDE SEQUENCE</scope>
    <source>
        <strain evidence="2">N2F9704</strain>
    </source>
</reference>
<accession>A0A8A3S8A9</accession>
<name>A0A8A3S8A9_9EURY</name>
<dbReference type="Pfam" id="PF01927">
    <property type="entry name" value="Mut7-C"/>
    <property type="match status" value="1"/>
</dbReference>
<dbReference type="PANTHER" id="PTHR39081">
    <property type="entry name" value="MUT7-C DOMAIN-CONTAINING PROTEIN"/>
    <property type="match status" value="1"/>
</dbReference>
<dbReference type="KEGG" id="maqe:RJ40_03755"/>
<evidence type="ECO:0000259" key="1">
    <source>
        <dbReference type="Pfam" id="PF01927"/>
    </source>
</evidence>
<protein>
    <recommendedName>
        <fullName evidence="1">Mut7-C RNAse domain-containing protein</fullName>
    </recommendedName>
</protein>